<dbReference type="GO" id="GO:0003700">
    <property type="term" value="F:DNA-binding transcription factor activity"/>
    <property type="evidence" value="ECO:0007669"/>
    <property type="project" value="TreeGrafter"/>
</dbReference>
<dbReference type="SUPFAM" id="SSF47459">
    <property type="entry name" value="HLH, helix-loop-helix DNA-binding domain"/>
    <property type="match status" value="1"/>
</dbReference>
<dbReference type="GO" id="GO:0046983">
    <property type="term" value="F:protein dimerization activity"/>
    <property type="evidence" value="ECO:0007669"/>
    <property type="project" value="InterPro"/>
</dbReference>
<evidence type="ECO:0000256" key="7">
    <source>
        <dbReference type="SAM" id="Coils"/>
    </source>
</evidence>
<evidence type="ECO:0000256" key="4">
    <source>
        <dbReference type="ARBA" id="ARBA00023159"/>
    </source>
</evidence>
<dbReference type="PROSITE" id="PS50888">
    <property type="entry name" value="BHLH"/>
    <property type="match status" value="1"/>
</dbReference>
<gene>
    <name evidence="10" type="ORF">BJG266_LOCUS9933</name>
    <name evidence="11" type="ORF">QVE165_LOCUS41706</name>
    <name evidence="12" type="ORF">QVE165_LOCUS41739</name>
</gene>
<comment type="similarity">
    <text evidence="1">Belongs to the MAX family.</text>
</comment>
<evidence type="ECO:0000256" key="2">
    <source>
        <dbReference type="ARBA" id="ARBA00023015"/>
    </source>
</evidence>
<keyword evidence="7" id="KW-0175">Coiled coil</keyword>
<evidence type="ECO:0000313" key="14">
    <source>
        <dbReference type="Proteomes" id="UP000663877"/>
    </source>
</evidence>
<name>A0A813YXR1_9BILA</name>
<dbReference type="Proteomes" id="UP000663877">
    <property type="component" value="Unassembled WGS sequence"/>
</dbReference>
<dbReference type="InterPro" id="IPR011598">
    <property type="entry name" value="bHLH_dom"/>
</dbReference>
<keyword evidence="3" id="KW-0238">DNA-binding</keyword>
<dbReference type="PANTHER" id="PTHR10328:SF3">
    <property type="entry name" value="PROTEIN MAX"/>
    <property type="match status" value="1"/>
</dbReference>
<dbReference type="EMBL" id="CAJNOM010000501">
    <property type="protein sequence ID" value="CAF1472716.1"/>
    <property type="molecule type" value="Genomic_DNA"/>
</dbReference>
<keyword evidence="4" id="KW-0010">Activator</keyword>
<evidence type="ECO:0000256" key="8">
    <source>
        <dbReference type="SAM" id="MobiDB-lite"/>
    </source>
</evidence>
<keyword evidence="6" id="KW-0539">Nucleus</keyword>
<feature type="region of interest" description="Disordered" evidence="8">
    <location>
        <begin position="24"/>
        <end position="46"/>
    </location>
</feature>
<keyword evidence="13" id="KW-1185">Reference proteome</keyword>
<protein>
    <recommendedName>
        <fullName evidence="9">BHLH domain-containing protein</fullName>
    </recommendedName>
</protein>
<evidence type="ECO:0000259" key="9">
    <source>
        <dbReference type="PROSITE" id="PS50888"/>
    </source>
</evidence>
<dbReference type="PANTHER" id="PTHR10328">
    <property type="entry name" value="PROTEIN MAX MYC-ASSOCIATED FACTOR X"/>
    <property type="match status" value="1"/>
</dbReference>
<accession>A0A813YXR1</accession>
<keyword evidence="2" id="KW-0805">Transcription regulation</keyword>
<dbReference type="GO" id="GO:0090575">
    <property type="term" value="C:RNA polymerase II transcription regulator complex"/>
    <property type="evidence" value="ECO:0007669"/>
    <property type="project" value="TreeGrafter"/>
</dbReference>
<dbReference type="GO" id="GO:0045944">
    <property type="term" value="P:positive regulation of transcription by RNA polymerase II"/>
    <property type="evidence" value="ECO:0007669"/>
    <property type="project" value="TreeGrafter"/>
</dbReference>
<dbReference type="AlphaFoldDB" id="A0A813YXR1"/>
<dbReference type="Proteomes" id="UP000663832">
    <property type="component" value="Unassembled WGS sequence"/>
</dbReference>
<evidence type="ECO:0000256" key="5">
    <source>
        <dbReference type="ARBA" id="ARBA00023163"/>
    </source>
</evidence>
<dbReference type="GO" id="GO:0003677">
    <property type="term" value="F:DNA binding"/>
    <property type="evidence" value="ECO:0007669"/>
    <property type="project" value="UniProtKB-KW"/>
</dbReference>
<reference evidence="10" key="1">
    <citation type="submission" date="2021-02" db="EMBL/GenBank/DDBJ databases">
        <authorList>
            <person name="Nowell W R."/>
        </authorList>
    </citation>
    <scope>NUCLEOTIDE SEQUENCE</scope>
</reference>
<dbReference type="SMART" id="SM00353">
    <property type="entry name" value="HLH"/>
    <property type="match status" value="1"/>
</dbReference>
<dbReference type="EMBL" id="CAJNOI010000033">
    <property type="protein sequence ID" value="CAF0890688.1"/>
    <property type="molecule type" value="Genomic_DNA"/>
</dbReference>
<keyword evidence="5" id="KW-0804">Transcription</keyword>
<dbReference type="Pfam" id="PF00010">
    <property type="entry name" value="HLH"/>
    <property type="match status" value="1"/>
</dbReference>
<evidence type="ECO:0000256" key="3">
    <source>
        <dbReference type="ARBA" id="ARBA00023125"/>
    </source>
</evidence>
<comment type="caution">
    <text evidence="10">The sequence shown here is derived from an EMBL/GenBank/DDBJ whole genome shotgun (WGS) entry which is preliminary data.</text>
</comment>
<evidence type="ECO:0000256" key="6">
    <source>
        <dbReference type="ARBA" id="ARBA00023242"/>
    </source>
</evidence>
<dbReference type="Gene3D" id="4.10.280.10">
    <property type="entry name" value="Helix-loop-helix DNA-binding domain"/>
    <property type="match status" value="1"/>
</dbReference>
<evidence type="ECO:0000256" key="1">
    <source>
        <dbReference type="ARBA" id="ARBA00007628"/>
    </source>
</evidence>
<evidence type="ECO:0000313" key="13">
    <source>
        <dbReference type="Proteomes" id="UP000663832"/>
    </source>
</evidence>
<sequence length="145" mass="16830">MSIDLDLDHFNDNNMSLDDVDMTSTISNNGQNQAEKRAHHNALERKRRDHIKGSFNDLRDVIPIIKGEKASRAHVLKSATDYIHTLKSKNNQHQKIIEDLKRQNAILEFQTRLLDRVKETSLYTQNHESIIKTESDIQTTRNLLN</sequence>
<proteinExistence type="inferred from homology"/>
<dbReference type="EMBL" id="CAJNOM010000502">
    <property type="protein sequence ID" value="CAF1473239.1"/>
    <property type="molecule type" value="Genomic_DNA"/>
</dbReference>
<feature type="domain" description="BHLH" evidence="9">
    <location>
        <begin position="35"/>
        <end position="86"/>
    </location>
</feature>
<dbReference type="InterPro" id="IPR036638">
    <property type="entry name" value="HLH_DNA-bd_sf"/>
</dbReference>
<feature type="compositionally biased region" description="Polar residues" evidence="8">
    <location>
        <begin position="24"/>
        <end position="33"/>
    </location>
</feature>
<evidence type="ECO:0000313" key="12">
    <source>
        <dbReference type="EMBL" id="CAF1473239.1"/>
    </source>
</evidence>
<dbReference type="CDD" id="cd11406">
    <property type="entry name" value="bHLHzip_Max"/>
    <property type="match status" value="1"/>
</dbReference>
<dbReference type="FunFam" id="4.10.280.10:FF:000019">
    <property type="entry name" value="Myc proto-oncogene protein"/>
    <property type="match status" value="1"/>
</dbReference>
<feature type="coiled-coil region" evidence="7">
    <location>
        <begin position="83"/>
        <end position="110"/>
    </location>
</feature>
<dbReference type="OrthoDB" id="8964853at2759"/>
<evidence type="ECO:0000313" key="11">
    <source>
        <dbReference type="EMBL" id="CAF1472716.1"/>
    </source>
</evidence>
<evidence type="ECO:0000313" key="10">
    <source>
        <dbReference type="EMBL" id="CAF0890688.1"/>
    </source>
</evidence>
<organism evidence="10 14">
    <name type="scientific">Adineta steineri</name>
    <dbReference type="NCBI Taxonomy" id="433720"/>
    <lineage>
        <taxon>Eukaryota</taxon>
        <taxon>Metazoa</taxon>
        <taxon>Spiralia</taxon>
        <taxon>Gnathifera</taxon>
        <taxon>Rotifera</taxon>
        <taxon>Eurotatoria</taxon>
        <taxon>Bdelloidea</taxon>
        <taxon>Adinetida</taxon>
        <taxon>Adinetidae</taxon>
        <taxon>Adineta</taxon>
    </lineage>
</organism>